<keyword evidence="2" id="KW-0808">Transferase</keyword>
<evidence type="ECO:0000313" key="8">
    <source>
        <dbReference type="EMBL" id="GBG87332.1"/>
    </source>
</evidence>
<feature type="transmembrane region" description="Helical" evidence="7">
    <location>
        <begin position="622"/>
        <end position="644"/>
    </location>
</feature>
<comment type="subcellular location">
    <subcellularLocation>
        <location evidence="1">Membrane</location>
        <topology evidence="1">Multi-pass membrane protein</topology>
    </subcellularLocation>
</comment>
<dbReference type="PANTHER" id="PTHR13929">
    <property type="entry name" value="1,4-DIHYDROXY-2-NAPHTHOATE OCTAPRENYLTRANSFERASE"/>
    <property type="match status" value="1"/>
</dbReference>
<evidence type="ECO:0000256" key="4">
    <source>
        <dbReference type="ARBA" id="ARBA00022989"/>
    </source>
</evidence>
<sequence>MENKKRPNRGRRSSLSTGHSGSCFIRQSQRTASPTTTLVRAELEVHPDALSTTQYHPRLPPGLIQTCGINMATCGSHGCDRWLSVSRSALSENCRWSTMAATSQGVMSRDRHHSAEHFVVIPLKVGMDSKLCVDSAQRISAPASRSKSLKHDRKLTSFRQVVGRAILLSDGLLRICENVDQTSTMSLRLSGAAVCGAPSSNRRLKRSLKQTSRFRSEVKTNCSALHAVSPVGHSRRFTHVRDVVDGRRVDSSSWLVGRRRKHIVHVGEVVVDTITIEEKEIGNGDDRAGDTPSNVDGRVAVGTIPLEENGVGKEDAGADKTPTPSNVSSGGTVDTTTIAEKQVNSDDVTRDAPRSKIVIEEDYLLTAEPILLSKEFSMKEKLRLAWRALKLPIYSVALLPILMGGALAYYETGVFSFQRFQAFVVPSFLVMTWLHFSNDYYDSVTGVDKNKKESYVNLIGRRGPVLAAGIAILGLGLVQFFKLAMTLGDQRISLFLSVAIACGYVYQCPPFRLSYVGVGEPLCFVAFGIATVAFHLGQIQPSVVGSLHPISPGAWGASALLGMTTSLILFCSHFHQIEDDRKAGKLSPMVRLGSKEKGAAIVSMVLPVIYCTGIGLVLLKVLPLTCLLGFALSSPVAGVMRNFILQNYHDPHRKFSELDASLDILWRPWRNSEAGMNVRL</sequence>
<dbReference type="CDD" id="cd13962">
    <property type="entry name" value="PT_UbiA_UBIAD1"/>
    <property type="match status" value="1"/>
</dbReference>
<reference evidence="8 9" key="1">
    <citation type="journal article" date="2018" name="Cell">
        <title>The Chara Genome: Secondary Complexity and Implications for Plant Terrestrialization.</title>
        <authorList>
            <person name="Nishiyama T."/>
            <person name="Sakayama H."/>
            <person name="Vries J.D."/>
            <person name="Buschmann H."/>
            <person name="Saint-Marcoux D."/>
            <person name="Ullrich K.K."/>
            <person name="Haas F.B."/>
            <person name="Vanderstraeten L."/>
            <person name="Becker D."/>
            <person name="Lang D."/>
            <person name="Vosolsobe S."/>
            <person name="Rombauts S."/>
            <person name="Wilhelmsson P.K.I."/>
            <person name="Janitza P."/>
            <person name="Kern R."/>
            <person name="Heyl A."/>
            <person name="Rumpler F."/>
            <person name="Villalobos L.I.A.C."/>
            <person name="Clay J.M."/>
            <person name="Skokan R."/>
            <person name="Toyoda A."/>
            <person name="Suzuki Y."/>
            <person name="Kagoshima H."/>
            <person name="Schijlen E."/>
            <person name="Tajeshwar N."/>
            <person name="Catarino B."/>
            <person name="Hetherington A.J."/>
            <person name="Saltykova A."/>
            <person name="Bonnot C."/>
            <person name="Breuninger H."/>
            <person name="Symeonidi A."/>
            <person name="Radhakrishnan G.V."/>
            <person name="Van Nieuwerburgh F."/>
            <person name="Deforce D."/>
            <person name="Chang C."/>
            <person name="Karol K.G."/>
            <person name="Hedrich R."/>
            <person name="Ulvskov P."/>
            <person name="Glockner G."/>
            <person name="Delwiche C.F."/>
            <person name="Petrasek J."/>
            <person name="Van de Peer Y."/>
            <person name="Friml J."/>
            <person name="Beilby M."/>
            <person name="Dolan L."/>
            <person name="Kohara Y."/>
            <person name="Sugano S."/>
            <person name="Fujiyama A."/>
            <person name="Delaux P.-M."/>
            <person name="Quint M."/>
            <person name="TheiBen G."/>
            <person name="Hagemann M."/>
            <person name="Harholt J."/>
            <person name="Dunand C."/>
            <person name="Zachgo S."/>
            <person name="Langdale J."/>
            <person name="Maumus F."/>
            <person name="Straeten D.V.D."/>
            <person name="Gould S.B."/>
            <person name="Rensing S.A."/>
        </authorList>
    </citation>
    <scope>NUCLEOTIDE SEQUENCE [LARGE SCALE GENOMIC DNA]</scope>
    <source>
        <strain evidence="8 9">S276</strain>
    </source>
</reference>
<evidence type="ECO:0000256" key="3">
    <source>
        <dbReference type="ARBA" id="ARBA00022692"/>
    </source>
</evidence>
<dbReference type="GO" id="GO:0009234">
    <property type="term" value="P:menaquinone biosynthetic process"/>
    <property type="evidence" value="ECO:0007669"/>
    <property type="project" value="TreeGrafter"/>
</dbReference>
<feature type="transmembrane region" description="Helical" evidence="7">
    <location>
        <begin position="554"/>
        <end position="577"/>
    </location>
</feature>
<keyword evidence="5 7" id="KW-0472">Membrane</keyword>
<feature type="transmembrane region" description="Helical" evidence="7">
    <location>
        <begin position="422"/>
        <end position="441"/>
    </location>
</feature>
<dbReference type="EMBL" id="BFEA01000607">
    <property type="protein sequence ID" value="GBG87332.1"/>
    <property type="molecule type" value="Genomic_DNA"/>
</dbReference>
<proteinExistence type="predicted"/>
<evidence type="ECO:0000256" key="5">
    <source>
        <dbReference type="ARBA" id="ARBA00023136"/>
    </source>
</evidence>
<feature type="transmembrane region" description="Helical" evidence="7">
    <location>
        <begin position="513"/>
        <end position="534"/>
    </location>
</feature>
<organism evidence="8 9">
    <name type="scientific">Chara braunii</name>
    <name type="common">Braun's stonewort</name>
    <dbReference type="NCBI Taxonomy" id="69332"/>
    <lineage>
        <taxon>Eukaryota</taxon>
        <taxon>Viridiplantae</taxon>
        <taxon>Streptophyta</taxon>
        <taxon>Charophyceae</taxon>
        <taxon>Charales</taxon>
        <taxon>Characeae</taxon>
        <taxon>Chara</taxon>
    </lineage>
</organism>
<feature type="transmembrane region" description="Helical" evidence="7">
    <location>
        <begin position="462"/>
        <end position="484"/>
    </location>
</feature>
<feature type="compositionally biased region" description="Polar residues" evidence="6">
    <location>
        <begin position="322"/>
        <end position="333"/>
    </location>
</feature>
<feature type="compositionally biased region" description="Basic residues" evidence="6">
    <location>
        <begin position="1"/>
        <end position="12"/>
    </location>
</feature>
<dbReference type="InterPro" id="IPR000537">
    <property type="entry name" value="UbiA_prenyltransferase"/>
</dbReference>
<dbReference type="GO" id="GO:0042372">
    <property type="term" value="P:phylloquinone biosynthetic process"/>
    <property type="evidence" value="ECO:0007669"/>
    <property type="project" value="InterPro"/>
</dbReference>
<evidence type="ECO:0000256" key="1">
    <source>
        <dbReference type="ARBA" id="ARBA00004141"/>
    </source>
</evidence>
<dbReference type="Gramene" id="GBG87332">
    <property type="protein sequence ID" value="GBG87332"/>
    <property type="gene ID" value="CBR_g45392"/>
</dbReference>
<dbReference type="InterPro" id="IPR011937">
    <property type="entry name" value="DHNA_phytyltransferase_MenA"/>
</dbReference>
<feature type="transmembrane region" description="Helical" evidence="7">
    <location>
        <begin position="598"/>
        <end position="616"/>
    </location>
</feature>
<dbReference type="STRING" id="69332.A0A388LYM2"/>
<feature type="region of interest" description="Disordered" evidence="6">
    <location>
        <begin position="307"/>
        <end position="333"/>
    </location>
</feature>
<name>A0A388LYM2_CHABU</name>
<dbReference type="GO" id="GO:0004659">
    <property type="term" value="F:prenyltransferase activity"/>
    <property type="evidence" value="ECO:0007669"/>
    <property type="project" value="InterPro"/>
</dbReference>
<keyword evidence="3 7" id="KW-0812">Transmembrane</keyword>
<feature type="region of interest" description="Disordered" evidence="6">
    <location>
        <begin position="1"/>
        <end position="35"/>
    </location>
</feature>
<accession>A0A388LYM2</accession>
<evidence type="ECO:0000313" key="9">
    <source>
        <dbReference type="Proteomes" id="UP000265515"/>
    </source>
</evidence>
<dbReference type="Proteomes" id="UP000265515">
    <property type="component" value="Unassembled WGS sequence"/>
</dbReference>
<feature type="transmembrane region" description="Helical" evidence="7">
    <location>
        <begin position="391"/>
        <end position="410"/>
    </location>
</feature>
<dbReference type="PANTHER" id="PTHR13929:SF0">
    <property type="entry name" value="UBIA PRENYLTRANSFERASE DOMAIN-CONTAINING PROTEIN 1"/>
    <property type="match status" value="1"/>
</dbReference>
<evidence type="ECO:0000256" key="6">
    <source>
        <dbReference type="SAM" id="MobiDB-lite"/>
    </source>
</evidence>
<dbReference type="Pfam" id="PF01040">
    <property type="entry name" value="UbiA"/>
    <property type="match status" value="1"/>
</dbReference>
<comment type="caution">
    <text evidence="8">The sequence shown here is derived from an EMBL/GenBank/DDBJ whole genome shotgun (WGS) entry which is preliminary data.</text>
</comment>
<dbReference type="NCBIfam" id="TIGR02235">
    <property type="entry name" value="menA_cyano-plnt"/>
    <property type="match status" value="1"/>
</dbReference>
<evidence type="ECO:0000256" key="2">
    <source>
        <dbReference type="ARBA" id="ARBA00022679"/>
    </source>
</evidence>
<evidence type="ECO:0000256" key="7">
    <source>
        <dbReference type="SAM" id="Phobius"/>
    </source>
</evidence>
<dbReference type="GO" id="GO:0016020">
    <property type="term" value="C:membrane"/>
    <property type="evidence" value="ECO:0007669"/>
    <property type="project" value="UniProtKB-SubCell"/>
</dbReference>
<feature type="compositionally biased region" description="Polar residues" evidence="6">
    <location>
        <begin position="13"/>
        <end position="35"/>
    </location>
</feature>
<keyword evidence="9" id="KW-1185">Reference proteome</keyword>
<evidence type="ECO:0008006" key="10">
    <source>
        <dbReference type="Google" id="ProtNLM"/>
    </source>
</evidence>
<dbReference type="AlphaFoldDB" id="A0A388LYM2"/>
<dbReference type="OrthoDB" id="5263at2759"/>
<protein>
    <recommendedName>
        <fullName evidence="10">1,4-dihydroxy-2-naphthoate octaprenyltransferase</fullName>
    </recommendedName>
</protein>
<dbReference type="InterPro" id="IPR026046">
    <property type="entry name" value="UBIAD1"/>
</dbReference>
<feature type="transmembrane region" description="Helical" evidence="7">
    <location>
        <begin position="490"/>
        <end position="506"/>
    </location>
</feature>
<gene>
    <name evidence="8" type="ORF">CBR_g45392</name>
</gene>
<keyword evidence="4 7" id="KW-1133">Transmembrane helix</keyword>